<protein>
    <submittedName>
        <fullName evidence="6">Tellurite resistance protein</fullName>
    </submittedName>
</protein>
<dbReference type="GO" id="GO:0005886">
    <property type="term" value="C:plasma membrane"/>
    <property type="evidence" value="ECO:0007669"/>
    <property type="project" value="TreeGrafter"/>
</dbReference>
<organism evidence="6 7">
    <name type="scientific">Sphaerotilus montanus</name>
    <dbReference type="NCBI Taxonomy" id="522889"/>
    <lineage>
        <taxon>Bacteria</taxon>
        <taxon>Pseudomonadati</taxon>
        <taxon>Pseudomonadota</taxon>
        <taxon>Betaproteobacteria</taxon>
        <taxon>Burkholderiales</taxon>
        <taxon>Sphaerotilaceae</taxon>
        <taxon>Sphaerotilus</taxon>
    </lineage>
</organism>
<feature type="transmembrane region" description="Helical" evidence="5">
    <location>
        <begin position="258"/>
        <end position="278"/>
    </location>
</feature>
<dbReference type="Proteomes" id="UP000518288">
    <property type="component" value="Unassembled WGS sequence"/>
</dbReference>
<keyword evidence="3 5" id="KW-1133">Transmembrane helix</keyword>
<reference evidence="6 7" key="1">
    <citation type="submission" date="2020-07" db="EMBL/GenBank/DDBJ databases">
        <title>Genomic Encyclopedia of Archaeal and Bacterial Type Strains, Phase II (KMG-II): from individual species to whole genera.</title>
        <authorList>
            <person name="Goeker M."/>
        </authorList>
    </citation>
    <scope>NUCLEOTIDE SEQUENCE [LARGE SCALE GENOMIC DNA]</scope>
    <source>
        <strain evidence="6 7">DSM 21226</strain>
    </source>
</reference>
<evidence type="ECO:0000256" key="3">
    <source>
        <dbReference type="ARBA" id="ARBA00022989"/>
    </source>
</evidence>
<feature type="transmembrane region" description="Helical" evidence="5">
    <location>
        <begin position="12"/>
        <end position="30"/>
    </location>
</feature>
<evidence type="ECO:0000256" key="2">
    <source>
        <dbReference type="ARBA" id="ARBA00022692"/>
    </source>
</evidence>
<dbReference type="InterPro" id="IPR052951">
    <property type="entry name" value="Tellurite_res_ion_channel"/>
</dbReference>
<feature type="transmembrane region" description="Helical" evidence="5">
    <location>
        <begin position="209"/>
        <end position="228"/>
    </location>
</feature>
<dbReference type="PANTHER" id="PTHR37955">
    <property type="entry name" value="TELLURITE RESISTANCE PROTEIN TEHA"/>
    <property type="match status" value="1"/>
</dbReference>
<feature type="transmembrane region" description="Helical" evidence="5">
    <location>
        <begin position="145"/>
        <end position="168"/>
    </location>
</feature>
<evidence type="ECO:0000256" key="4">
    <source>
        <dbReference type="ARBA" id="ARBA00023136"/>
    </source>
</evidence>
<gene>
    <name evidence="6" type="ORF">BDD16_002219</name>
</gene>
<keyword evidence="4 5" id="KW-0472">Membrane</keyword>
<dbReference type="RefSeq" id="WP_179634024.1">
    <property type="nucleotide sequence ID" value="NZ_JACCFH010000001.1"/>
</dbReference>
<keyword evidence="2 5" id="KW-0812">Transmembrane</keyword>
<feature type="transmembrane region" description="Helical" evidence="5">
    <location>
        <begin position="85"/>
        <end position="106"/>
    </location>
</feature>
<evidence type="ECO:0000256" key="5">
    <source>
        <dbReference type="SAM" id="Phobius"/>
    </source>
</evidence>
<dbReference type="Pfam" id="PF03595">
    <property type="entry name" value="SLAC1"/>
    <property type="match status" value="1"/>
</dbReference>
<dbReference type="PANTHER" id="PTHR37955:SF1">
    <property type="entry name" value="DEP DOMAIN-CONTAINING PROTEIN"/>
    <property type="match status" value="1"/>
</dbReference>
<feature type="transmembrane region" description="Helical" evidence="5">
    <location>
        <begin position="174"/>
        <end position="197"/>
    </location>
</feature>
<name>A0A7Y9R0J1_9BURK</name>
<dbReference type="Gene3D" id="1.50.10.150">
    <property type="entry name" value="Voltage-dependent anion channel"/>
    <property type="match status" value="1"/>
</dbReference>
<feature type="transmembrane region" description="Helical" evidence="5">
    <location>
        <begin position="234"/>
        <end position="251"/>
    </location>
</feature>
<accession>A0A7Y9R0J1</accession>
<keyword evidence="7" id="KW-1185">Reference proteome</keyword>
<evidence type="ECO:0000313" key="7">
    <source>
        <dbReference type="Proteomes" id="UP000518288"/>
    </source>
</evidence>
<feature type="transmembrane region" description="Helical" evidence="5">
    <location>
        <begin position="112"/>
        <end position="133"/>
    </location>
</feature>
<comment type="subcellular location">
    <subcellularLocation>
        <location evidence="1">Membrane</location>
        <topology evidence="1">Multi-pass membrane protein</topology>
    </subcellularLocation>
</comment>
<comment type="caution">
    <text evidence="6">The sequence shown here is derived from an EMBL/GenBank/DDBJ whole genome shotgun (WGS) entry which is preliminary data.</text>
</comment>
<evidence type="ECO:0000256" key="1">
    <source>
        <dbReference type="ARBA" id="ARBA00004141"/>
    </source>
</evidence>
<dbReference type="CDD" id="cd09323">
    <property type="entry name" value="TDT_SLAC1_like"/>
    <property type="match status" value="1"/>
</dbReference>
<feature type="transmembrane region" description="Helical" evidence="5">
    <location>
        <begin position="284"/>
        <end position="305"/>
    </location>
</feature>
<sequence length="334" mass="34955">MASTQPPLKFLSPAWFSIVMGLCGLSLAWLRAAPLMGEVTGTIAVVFGGLAALVFLALATASAVRLQRHPDAWKDDRAHPVRHTFLATIPVSLILLATVAVGLTGAGAVANVLWWAGSLGQLGVTLWVVSRWWNGNKAGGLQWQVVTPALIIPVVGNVLVPLAGVTLGHAEWSAAQFGIGVLFWPLVLALLVVRIAVQGLWPERLMPSVFILIAPPAVIGLSALQLGAPPVLGWMLWGMALFSFLWAATLARRIVAQAFTVAHWGLSFPMAALAGLTVQLATPGGLLAVLGPMLLALTSLVVFGLGMGTVRGLRQGTLLAPEPVAMIQPVSATT</sequence>
<proteinExistence type="predicted"/>
<feature type="transmembrane region" description="Helical" evidence="5">
    <location>
        <begin position="42"/>
        <end position="64"/>
    </location>
</feature>
<dbReference type="EMBL" id="JACCFH010000001">
    <property type="protein sequence ID" value="NYG33233.1"/>
    <property type="molecule type" value="Genomic_DNA"/>
</dbReference>
<dbReference type="AlphaFoldDB" id="A0A7Y9R0J1"/>
<evidence type="ECO:0000313" key="6">
    <source>
        <dbReference type="EMBL" id="NYG33233.1"/>
    </source>
</evidence>
<dbReference type="InterPro" id="IPR004695">
    <property type="entry name" value="SLAC1/Mae1/Ssu1/TehA"/>
</dbReference>
<dbReference type="InterPro" id="IPR038665">
    <property type="entry name" value="Voltage-dep_anion_channel_sf"/>
</dbReference>
<dbReference type="GO" id="GO:0046583">
    <property type="term" value="F:monoatomic cation efflux transmembrane transporter activity"/>
    <property type="evidence" value="ECO:0007669"/>
    <property type="project" value="TreeGrafter"/>
</dbReference>